<sequence>MEAGYPKGFEEAAEHHLHVVSMLLSGAGSQHVRIKLSSAVNLLFHTLILRSEAVLDVLF</sequence>
<reference evidence="1 2" key="1">
    <citation type="submission" date="2024-02" db="EMBL/GenBank/DDBJ databases">
        <title>Deinococcus caeni NBRC 101312.</title>
        <authorList>
            <person name="Ichikawa N."/>
            <person name="Katano-Makiyama Y."/>
            <person name="Hidaka K."/>
        </authorList>
    </citation>
    <scope>NUCLEOTIDE SEQUENCE [LARGE SCALE GENOMIC DNA]</scope>
    <source>
        <strain evidence="1 2">NBRC 101312</strain>
    </source>
</reference>
<gene>
    <name evidence="1" type="ORF">Dcae01_02674</name>
</gene>
<dbReference type="EMBL" id="BAABQU010000038">
    <property type="protein sequence ID" value="GAA5441140.1"/>
    <property type="molecule type" value="Genomic_DNA"/>
</dbReference>
<comment type="caution">
    <text evidence="1">The sequence shown here is derived from an EMBL/GenBank/DDBJ whole genome shotgun (WGS) entry which is preliminary data.</text>
</comment>
<protein>
    <submittedName>
        <fullName evidence="1">Uncharacterized protein</fullName>
    </submittedName>
</protein>
<dbReference type="Proteomes" id="UP001423409">
    <property type="component" value="Unassembled WGS sequence"/>
</dbReference>
<keyword evidence="2" id="KW-1185">Reference proteome</keyword>
<organism evidence="1 2">
    <name type="scientific">Deinococcus caeni</name>
    <dbReference type="NCBI Taxonomy" id="569127"/>
    <lineage>
        <taxon>Bacteria</taxon>
        <taxon>Thermotogati</taxon>
        <taxon>Deinococcota</taxon>
        <taxon>Deinococci</taxon>
        <taxon>Deinococcales</taxon>
        <taxon>Deinococcaceae</taxon>
        <taxon>Deinococcus</taxon>
    </lineage>
</organism>
<evidence type="ECO:0000313" key="2">
    <source>
        <dbReference type="Proteomes" id="UP001423409"/>
    </source>
</evidence>
<name>A0ABP9UHI4_9DEIO</name>
<accession>A0ABP9UHI4</accession>
<proteinExistence type="predicted"/>
<evidence type="ECO:0000313" key="1">
    <source>
        <dbReference type="EMBL" id="GAA5441140.1"/>
    </source>
</evidence>